<keyword evidence="1" id="KW-0812">Transmembrane</keyword>
<evidence type="ECO:0000313" key="4">
    <source>
        <dbReference type="Proteomes" id="UP000663570"/>
    </source>
</evidence>
<evidence type="ECO:0000256" key="1">
    <source>
        <dbReference type="SAM" id="Phobius"/>
    </source>
</evidence>
<evidence type="ECO:0000259" key="2">
    <source>
        <dbReference type="Pfam" id="PF03703"/>
    </source>
</evidence>
<protein>
    <submittedName>
        <fullName evidence="3">PH domain-containing protein</fullName>
    </submittedName>
</protein>
<dbReference type="Pfam" id="PF03703">
    <property type="entry name" value="bPH_2"/>
    <property type="match status" value="1"/>
</dbReference>
<name>A0ABX7M4Z0_9RHOO</name>
<feature type="transmembrane region" description="Helical" evidence="1">
    <location>
        <begin position="30"/>
        <end position="52"/>
    </location>
</feature>
<organism evidence="3 4">
    <name type="scientific">Niveibacterium microcysteis</name>
    <dbReference type="NCBI Taxonomy" id="2811415"/>
    <lineage>
        <taxon>Bacteria</taxon>
        <taxon>Pseudomonadati</taxon>
        <taxon>Pseudomonadota</taxon>
        <taxon>Betaproteobacteria</taxon>
        <taxon>Rhodocyclales</taxon>
        <taxon>Rhodocyclaceae</taxon>
        <taxon>Niveibacterium</taxon>
    </lineage>
</organism>
<keyword evidence="1" id="KW-0472">Membrane</keyword>
<proteinExistence type="predicted"/>
<feature type="domain" description="YdbS-like PH" evidence="2">
    <location>
        <begin position="55"/>
        <end position="127"/>
    </location>
</feature>
<dbReference type="PANTHER" id="PTHR37938:SF1">
    <property type="entry name" value="BLL0215 PROTEIN"/>
    <property type="match status" value="1"/>
</dbReference>
<sequence length="141" mass="15650">MTRYINDALTQGEHIVHIGRISLWSQTGTILLGLLLLPAFGVGLIFWGVAWVRSRSTELAITNKRVIAKFGFIRRRTVEINLARVESIQVDQSVAGRLLNFGSLLISGAGEAQAPIPHIADPMQFRRKFMEAQEQLNSVAP</sequence>
<reference evidence="3 4" key="1">
    <citation type="submission" date="2021-02" db="EMBL/GenBank/DDBJ databases">
        <title>Niveibacterium changnyeongensis HC41.</title>
        <authorList>
            <person name="Kang M."/>
        </authorList>
    </citation>
    <scope>NUCLEOTIDE SEQUENCE [LARGE SCALE GENOMIC DNA]</scope>
    <source>
        <strain evidence="3 4">HC41</strain>
    </source>
</reference>
<dbReference type="Proteomes" id="UP000663570">
    <property type="component" value="Chromosome"/>
</dbReference>
<evidence type="ECO:0000313" key="3">
    <source>
        <dbReference type="EMBL" id="QSI75520.1"/>
    </source>
</evidence>
<dbReference type="RefSeq" id="WP_206253136.1">
    <property type="nucleotide sequence ID" value="NZ_CP071060.1"/>
</dbReference>
<dbReference type="InterPro" id="IPR005182">
    <property type="entry name" value="YdbS-like_PH"/>
</dbReference>
<gene>
    <name evidence="3" type="ORF">JY500_13555</name>
</gene>
<keyword evidence="4" id="KW-1185">Reference proteome</keyword>
<keyword evidence="1" id="KW-1133">Transmembrane helix</keyword>
<dbReference type="PANTHER" id="PTHR37938">
    <property type="entry name" value="BLL0215 PROTEIN"/>
    <property type="match status" value="1"/>
</dbReference>
<accession>A0ABX7M4Z0</accession>
<dbReference type="EMBL" id="CP071060">
    <property type="protein sequence ID" value="QSI75520.1"/>
    <property type="molecule type" value="Genomic_DNA"/>
</dbReference>